<feature type="compositionally biased region" description="Low complexity" evidence="6">
    <location>
        <begin position="274"/>
        <end position="283"/>
    </location>
</feature>
<dbReference type="CDD" id="cd11454">
    <property type="entry name" value="bHLH_AtIND_like"/>
    <property type="match status" value="1"/>
</dbReference>
<evidence type="ECO:0000256" key="2">
    <source>
        <dbReference type="ARBA" id="ARBA00023015"/>
    </source>
</evidence>
<dbReference type="SUPFAM" id="SSF47459">
    <property type="entry name" value="HLH, helix-loop-helix DNA-binding domain"/>
    <property type="match status" value="1"/>
</dbReference>
<reference evidence="8" key="1">
    <citation type="submission" date="2019-09" db="EMBL/GenBank/DDBJ databases">
        <title>Draft genome information of white flower Hibiscus syriacus.</title>
        <authorList>
            <person name="Kim Y.-M."/>
        </authorList>
    </citation>
    <scope>NUCLEOTIDE SEQUENCE [LARGE SCALE GENOMIC DNA]</scope>
    <source>
        <strain evidence="8">YM2019G1</strain>
    </source>
</reference>
<evidence type="ECO:0000313" key="8">
    <source>
        <dbReference type="EMBL" id="KAE8715488.1"/>
    </source>
</evidence>
<dbReference type="InterPro" id="IPR056647">
    <property type="entry name" value="DUF7745"/>
</dbReference>
<evidence type="ECO:0000256" key="4">
    <source>
        <dbReference type="ARBA" id="ARBA00023242"/>
    </source>
</evidence>
<keyword evidence="3" id="KW-0804">Transcription</keyword>
<feature type="coiled-coil region" evidence="5">
    <location>
        <begin position="834"/>
        <end position="864"/>
    </location>
</feature>
<feature type="coiled-coil region" evidence="5">
    <location>
        <begin position="712"/>
        <end position="774"/>
    </location>
</feature>
<evidence type="ECO:0000256" key="6">
    <source>
        <dbReference type="SAM" id="MobiDB-lite"/>
    </source>
</evidence>
<dbReference type="SMART" id="SM00353">
    <property type="entry name" value="HLH"/>
    <property type="match status" value="1"/>
</dbReference>
<gene>
    <name evidence="8" type="ORF">F3Y22_tig00110163pilonHSYRG00025</name>
</gene>
<evidence type="ECO:0000256" key="5">
    <source>
        <dbReference type="SAM" id="Coils"/>
    </source>
</evidence>
<protein>
    <submittedName>
        <fullName evidence="8">Transcription factor HEC1</fullName>
    </submittedName>
</protein>
<evidence type="ECO:0000259" key="7">
    <source>
        <dbReference type="PROSITE" id="PS50888"/>
    </source>
</evidence>
<dbReference type="Gene3D" id="4.10.280.10">
    <property type="entry name" value="Helix-loop-helix DNA-binding domain"/>
    <property type="match status" value="1"/>
</dbReference>
<dbReference type="AlphaFoldDB" id="A0A6A3BJ90"/>
<comment type="subcellular location">
    <subcellularLocation>
        <location evidence="1">Nucleus</location>
    </subcellularLocation>
</comment>
<keyword evidence="5" id="KW-0175">Coiled coil</keyword>
<dbReference type="InterPro" id="IPR011598">
    <property type="entry name" value="bHLH_dom"/>
</dbReference>
<feature type="coiled-coil region" evidence="5">
    <location>
        <begin position="987"/>
        <end position="1028"/>
    </location>
</feature>
<organism evidence="8 9">
    <name type="scientific">Hibiscus syriacus</name>
    <name type="common">Rose of Sharon</name>
    <dbReference type="NCBI Taxonomy" id="106335"/>
    <lineage>
        <taxon>Eukaryota</taxon>
        <taxon>Viridiplantae</taxon>
        <taxon>Streptophyta</taxon>
        <taxon>Embryophyta</taxon>
        <taxon>Tracheophyta</taxon>
        <taxon>Spermatophyta</taxon>
        <taxon>Magnoliopsida</taxon>
        <taxon>eudicotyledons</taxon>
        <taxon>Gunneridae</taxon>
        <taxon>Pentapetalae</taxon>
        <taxon>rosids</taxon>
        <taxon>malvids</taxon>
        <taxon>Malvales</taxon>
        <taxon>Malvaceae</taxon>
        <taxon>Malvoideae</taxon>
        <taxon>Hibiscus</taxon>
    </lineage>
</organism>
<keyword evidence="2" id="KW-0805">Transcription regulation</keyword>
<evidence type="ECO:0000313" key="9">
    <source>
        <dbReference type="Proteomes" id="UP000436088"/>
    </source>
</evidence>
<name>A0A6A3BJ90_HIBSY</name>
<evidence type="ECO:0000256" key="3">
    <source>
        <dbReference type="ARBA" id="ARBA00023163"/>
    </source>
</evidence>
<feature type="coiled-coil region" evidence="5">
    <location>
        <begin position="894"/>
        <end position="960"/>
    </location>
</feature>
<evidence type="ECO:0000256" key="1">
    <source>
        <dbReference type="ARBA" id="ARBA00004123"/>
    </source>
</evidence>
<feature type="domain" description="BHLH" evidence="7">
    <location>
        <begin position="154"/>
        <end position="203"/>
    </location>
</feature>
<dbReference type="GO" id="GO:0046983">
    <property type="term" value="F:protein dimerization activity"/>
    <property type="evidence" value="ECO:0007669"/>
    <property type="project" value="InterPro"/>
</dbReference>
<feature type="region of interest" description="Disordered" evidence="6">
    <location>
        <begin position="274"/>
        <end position="309"/>
    </location>
</feature>
<keyword evidence="4" id="KW-0539">Nucleus</keyword>
<dbReference type="Proteomes" id="UP000436088">
    <property type="component" value="Unassembled WGS sequence"/>
</dbReference>
<dbReference type="PANTHER" id="PTHR48200">
    <property type="entry name" value="PROTEIN, PUTATIVE-RELATED"/>
    <property type="match status" value="1"/>
</dbReference>
<keyword evidence="9" id="KW-1185">Reference proteome</keyword>
<dbReference type="GO" id="GO:0005634">
    <property type="term" value="C:nucleus"/>
    <property type="evidence" value="ECO:0007669"/>
    <property type="project" value="UniProtKB-SubCell"/>
</dbReference>
<comment type="caution">
    <text evidence="8">The sequence shown here is derived from an EMBL/GenBank/DDBJ whole genome shotgun (WGS) entry which is preliminary data.</text>
</comment>
<dbReference type="PROSITE" id="PS50888">
    <property type="entry name" value="BHLH"/>
    <property type="match status" value="1"/>
</dbReference>
<sequence length="1103" mass="127866">MAMEVEQLKSAAEDQMEMVMVMMMQQMEKLPEFYGAYNDVVGLPQAEPDHAGNSPSSDSINGMPHFVQNPTVGSPGAFTNLPTTPPTIPFNGSTPVQERGGPGFSFTQAGANYAYPTSSGEKNSVAAMREVIFRIAAMQPIHIDPESVKPPKRRNVRISKDPQSVAARYRRERIRILQRLVTGGTKMDTASMLDEAIHYVKFLKTQVQSLERAAINRSTGIGFPVPMSNGSFLPMGKPYQPTQSLQEFGDAWLSINSDYCCLCLQPPQPTVQLPAASAASATPPSKPPEDPNGHPRCYSSSESPHRSVTHRRALLGPVRWPHRIKGIDPCVNCLIGKPSSMDKKCSNQVILNSEVRQWAEDLQRQEGDSLQDDYVSDLASYAPVSLKRNDMQDLRRYNCFTLNKEDLVPTIEEYTTLLHIDGALENRIYSKSIKTQPFRVKLAKIAEVREEWVASRTKQKGESEGIAWTNIKELIQSHPDVKVRFDLFALGMYGMVIFPKVLGYVEAAVKARRWTILRVYPVVICVDRSHFWRTKKVSNRRFNTDYSPLKEFLEQEWPKEIKKDMWINAFRNLQSNDIVWRVPWQIQREFIYKCGDYNWIMLLGLWGGIGYAPLLVIRQYEGRQFVPVTVGLQLSEFAFHSKNYKRNIMEAVTAWKTTFCIRAKAAKEMLTPDYEEWRSARKNENIPLPDQKEDISMEDRIKVVPSEIEILRAEFEAEREGWSKELEEMRQDKAMLGVDVDFHSSQCAMLRKDKEKVDDEFRALQKNYQELYKSRKTSGSSQATIQMTRELNIEKSRVEDLKGKNSRLLKSLEKGKQKMEDFEVDRRERIIKHKVEHREIMNEMQRERDRAKDLEEMKNDIFDKFEGEKNIMFKGFESEMNQLITELEVKGQKMEESNVEKEKWELERKNFNTRLEVEHEVASNWMQRCRNKNVQIQKLNQRMQEARTKLEEDLDQSRNKNSEFNAYILQLEESLFQEKVRLGPNDLKESNEENASLRRRIRDLEKILHNCQVRITELEQTLEGTNEQWQKSTDFYVERSEERSNMVFEAMVQMSKVARYVGELAVEAKIIEHHVDPVSKYGKKVSWLMKEIIELDRKAMPYL</sequence>
<dbReference type="PANTHER" id="PTHR48200:SF1">
    <property type="entry name" value="AMINOTRANSFERASE-LIKE PLANT MOBILE DOMAIN-CONTAINING PROTEIN"/>
    <property type="match status" value="1"/>
</dbReference>
<proteinExistence type="predicted"/>
<accession>A0A6A3BJ90</accession>
<dbReference type="InterPro" id="IPR036638">
    <property type="entry name" value="HLH_DNA-bd_sf"/>
</dbReference>
<dbReference type="Pfam" id="PF24924">
    <property type="entry name" value="DUF7745"/>
    <property type="match status" value="1"/>
</dbReference>
<dbReference type="EMBL" id="VEPZ02000859">
    <property type="protein sequence ID" value="KAE8715488.1"/>
    <property type="molecule type" value="Genomic_DNA"/>
</dbReference>